<dbReference type="Pfam" id="PF07714">
    <property type="entry name" value="PK_Tyr_Ser-Thr"/>
    <property type="match status" value="1"/>
</dbReference>
<dbReference type="Gene3D" id="3.30.200.20">
    <property type="entry name" value="Phosphorylase Kinase, domain 1"/>
    <property type="match status" value="1"/>
</dbReference>
<dbReference type="AlphaFoldDB" id="A0A914ZMX5"/>
<organism evidence="2 3">
    <name type="scientific">Parascaris univalens</name>
    <name type="common">Nematode worm</name>
    <dbReference type="NCBI Taxonomy" id="6257"/>
    <lineage>
        <taxon>Eukaryota</taxon>
        <taxon>Metazoa</taxon>
        <taxon>Ecdysozoa</taxon>
        <taxon>Nematoda</taxon>
        <taxon>Chromadorea</taxon>
        <taxon>Rhabditida</taxon>
        <taxon>Spirurina</taxon>
        <taxon>Ascaridomorpha</taxon>
        <taxon>Ascaridoidea</taxon>
        <taxon>Ascarididae</taxon>
        <taxon>Parascaris</taxon>
    </lineage>
</organism>
<dbReference type="InterPro" id="IPR001245">
    <property type="entry name" value="Ser-Thr/Tyr_kinase_cat_dom"/>
</dbReference>
<name>A0A914ZMX5_PARUN</name>
<dbReference type="SUPFAM" id="SSF56112">
    <property type="entry name" value="Protein kinase-like (PK-like)"/>
    <property type="match status" value="1"/>
</dbReference>
<protein>
    <submittedName>
        <fullName evidence="3">Tyrosine-protein kinase</fullName>
    </submittedName>
</protein>
<proteinExistence type="predicted"/>
<evidence type="ECO:0000313" key="3">
    <source>
        <dbReference type="WBParaSite" id="PgB09_g074_t02"/>
    </source>
</evidence>
<evidence type="ECO:0000259" key="1">
    <source>
        <dbReference type="Pfam" id="PF07714"/>
    </source>
</evidence>
<dbReference type="Proteomes" id="UP000887569">
    <property type="component" value="Unplaced"/>
</dbReference>
<sequence length="75" mass="8351">MMLNENADMESVKSFLAEARLLRKLNHPNILRSYGIIVTAKPVAMLLELCQSSFCFVVFVAIDRGSIFCGVVLDT</sequence>
<reference evidence="3" key="1">
    <citation type="submission" date="2022-11" db="UniProtKB">
        <authorList>
            <consortium name="WormBaseParasite"/>
        </authorList>
    </citation>
    <scope>IDENTIFICATION</scope>
</reference>
<evidence type="ECO:0000313" key="2">
    <source>
        <dbReference type="Proteomes" id="UP000887569"/>
    </source>
</evidence>
<dbReference type="InterPro" id="IPR011009">
    <property type="entry name" value="Kinase-like_dom_sf"/>
</dbReference>
<feature type="domain" description="Serine-threonine/tyrosine-protein kinase catalytic" evidence="1">
    <location>
        <begin position="2"/>
        <end position="52"/>
    </location>
</feature>
<keyword evidence="2" id="KW-1185">Reference proteome</keyword>
<accession>A0A914ZMX5</accession>
<dbReference type="WBParaSite" id="PgB09_g074_t02">
    <property type="protein sequence ID" value="PgB09_g074_t02"/>
    <property type="gene ID" value="PgB09_g074"/>
</dbReference>
<dbReference type="GO" id="GO:0004672">
    <property type="term" value="F:protein kinase activity"/>
    <property type="evidence" value="ECO:0007669"/>
    <property type="project" value="InterPro"/>
</dbReference>